<evidence type="ECO:0000313" key="6">
    <source>
        <dbReference type="Proteomes" id="UP000029082"/>
    </source>
</evidence>
<dbReference type="Pfam" id="PF13377">
    <property type="entry name" value="Peripla_BP_3"/>
    <property type="match status" value="1"/>
</dbReference>
<keyword evidence="1" id="KW-0805">Transcription regulation</keyword>
<evidence type="ECO:0000259" key="4">
    <source>
        <dbReference type="PROSITE" id="PS50932"/>
    </source>
</evidence>
<gene>
    <name evidence="5" type="ORF">BMON_0445</name>
</gene>
<keyword evidence="6" id="KW-1185">Reference proteome</keyword>
<dbReference type="AlphaFoldDB" id="A0A087C7J5"/>
<dbReference type="InterPro" id="IPR010982">
    <property type="entry name" value="Lambda_DNA-bd_dom_sf"/>
</dbReference>
<dbReference type="CDD" id="cd06267">
    <property type="entry name" value="PBP1_LacI_sugar_binding-like"/>
    <property type="match status" value="1"/>
</dbReference>
<name>A0A087C7J5_9BIFI</name>
<dbReference type="InterPro" id="IPR028082">
    <property type="entry name" value="Peripla_BP_I"/>
</dbReference>
<reference evidence="5 6" key="1">
    <citation type="submission" date="2014-03" db="EMBL/GenBank/DDBJ databases">
        <title>Genomics of Bifidobacteria.</title>
        <authorList>
            <person name="Ventura M."/>
            <person name="Milani C."/>
            <person name="Lugli G.A."/>
        </authorList>
    </citation>
    <scope>NUCLEOTIDE SEQUENCE [LARGE SCALE GENOMIC DNA]</scope>
    <source>
        <strain evidence="5 6">DSM 21395</strain>
    </source>
</reference>
<accession>A0A087C7J5</accession>
<dbReference type="EMBL" id="JGZE01000002">
    <property type="protein sequence ID" value="KFI79245.1"/>
    <property type="molecule type" value="Genomic_DNA"/>
</dbReference>
<keyword evidence="2" id="KW-0238">DNA-binding</keyword>
<dbReference type="InterPro" id="IPR046335">
    <property type="entry name" value="LacI/GalR-like_sensor"/>
</dbReference>
<evidence type="ECO:0000256" key="3">
    <source>
        <dbReference type="ARBA" id="ARBA00023163"/>
    </source>
</evidence>
<dbReference type="STRING" id="1437603.GCA_000771525_01279"/>
<dbReference type="PROSITE" id="PS50932">
    <property type="entry name" value="HTH_LACI_2"/>
    <property type="match status" value="1"/>
</dbReference>
<dbReference type="GO" id="GO:0000976">
    <property type="term" value="F:transcription cis-regulatory region binding"/>
    <property type="evidence" value="ECO:0007669"/>
    <property type="project" value="TreeGrafter"/>
</dbReference>
<organism evidence="5 6">
    <name type="scientific">Bifidobacterium mongoliense DSM 21395</name>
    <dbReference type="NCBI Taxonomy" id="1437603"/>
    <lineage>
        <taxon>Bacteria</taxon>
        <taxon>Bacillati</taxon>
        <taxon>Actinomycetota</taxon>
        <taxon>Actinomycetes</taxon>
        <taxon>Bifidobacteriales</taxon>
        <taxon>Bifidobacteriaceae</taxon>
        <taxon>Bifidobacterium</taxon>
    </lineage>
</organism>
<keyword evidence="3" id="KW-0804">Transcription</keyword>
<evidence type="ECO:0000256" key="1">
    <source>
        <dbReference type="ARBA" id="ARBA00023015"/>
    </source>
</evidence>
<dbReference type="PANTHER" id="PTHR30146:SF109">
    <property type="entry name" value="HTH-TYPE TRANSCRIPTIONAL REGULATOR GALS"/>
    <property type="match status" value="1"/>
</dbReference>
<dbReference type="CDD" id="cd01392">
    <property type="entry name" value="HTH_LacI"/>
    <property type="match status" value="1"/>
</dbReference>
<dbReference type="Pfam" id="PF00356">
    <property type="entry name" value="LacI"/>
    <property type="match status" value="1"/>
</dbReference>
<dbReference type="InterPro" id="IPR000843">
    <property type="entry name" value="HTH_LacI"/>
</dbReference>
<dbReference type="Proteomes" id="UP000029082">
    <property type="component" value="Unassembled WGS sequence"/>
</dbReference>
<comment type="caution">
    <text evidence="5">The sequence shown here is derived from an EMBL/GenBank/DDBJ whole genome shotgun (WGS) entry which is preliminary data.</text>
</comment>
<proteinExistence type="predicted"/>
<dbReference type="GO" id="GO:0003700">
    <property type="term" value="F:DNA-binding transcription factor activity"/>
    <property type="evidence" value="ECO:0007669"/>
    <property type="project" value="TreeGrafter"/>
</dbReference>
<feature type="domain" description="HTH lacI-type" evidence="4">
    <location>
        <begin position="5"/>
        <end position="59"/>
    </location>
</feature>
<protein>
    <submittedName>
        <fullName evidence="5">PurR family transcriptional regulator</fullName>
    </submittedName>
</protein>
<dbReference type="PANTHER" id="PTHR30146">
    <property type="entry name" value="LACI-RELATED TRANSCRIPTIONAL REPRESSOR"/>
    <property type="match status" value="1"/>
</dbReference>
<dbReference type="RefSeq" id="WP_081882782.1">
    <property type="nucleotide sequence ID" value="NZ_JGZE01000002.1"/>
</dbReference>
<dbReference type="SUPFAM" id="SSF47413">
    <property type="entry name" value="lambda repressor-like DNA-binding domains"/>
    <property type="match status" value="1"/>
</dbReference>
<evidence type="ECO:0000313" key="5">
    <source>
        <dbReference type="EMBL" id="KFI79245.1"/>
    </source>
</evidence>
<dbReference type="Gene3D" id="1.10.260.40">
    <property type="entry name" value="lambda repressor-like DNA-binding domains"/>
    <property type="match status" value="1"/>
</dbReference>
<dbReference type="SUPFAM" id="SSF53822">
    <property type="entry name" value="Periplasmic binding protein-like I"/>
    <property type="match status" value="1"/>
</dbReference>
<sequence length="377" mass="41290">MKPHITIHDIAEMCHVSTATVSRALNGKPGIGTARREQIIKRARALGYVPDATAQSMRSRRTDCVYIVMYSGPGNGEPLLQLPPHEVFESMLGVSVRTHVLSVHDDLVEDLKQIEATYAPLLFVVFGPCLTDSWKFSSLTTPLLFVLSDDAPEGRPAVVSDDFDGALGVTESLFDAGHQRITLISDSADGKRVNYEHRIEGFREALRRHGMRFDPSMLSTITIDFGDYLESSQEELKKALHPLLREDGLSNGYERPTAVFVLSDFLALTLLKVVWNAGMRVPKDISLAGFGGWTMTKYAPVTLRTWTQPRADLVTVAGTAVSCLIRSKPFPKTLELPTQHPDGSYGTAIAVTPTTLMVPGFLRTGESVATIAAPPIE</sequence>
<dbReference type="SMART" id="SM00354">
    <property type="entry name" value="HTH_LACI"/>
    <property type="match status" value="1"/>
</dbReference>
<dbReference type="eggNOG" id="COG1609">
    <property type="taxonomic scope" value="Bacteria"/>
</dbReference>
<evidence type="ECO:0000256" key="2">
    <source>
        <dbReference type="ARBA" id="ARBA00023125"/>
    </source>
</evidence>
<dbReference type="Gene3D" id="3.40.50.2300">
    <property type="match status" value="2"/>
</dbReference>